<evidence type="ECO:0000313" key="1">
    <source>
        <dbReference type="EMBL" id="GFN81626.1"/>
    </source>
</evidence>
<sequence>MIRVETEWSHISQCLLVLSDPSLLAQNFYKTVIRGKSKVMKNDLTRTGVRTLDFCLGSQLPYQISHGFSSEKSTASKNLFTAAPHSPHRIGQ</sequence>
<protein>
    <submittedName>
        <fullName evidence="1">Uncharacterized protein</fullName>
    </submittedName>
</protein>
<dbReference type="EMBL" id="BLXT01000945">
    <property type="protein sequence ID" value="GFN81626.1"/>
    <property type="molecule type" value="Genomic_DNA"/>
</dbReference>
<gene>
    <name evidence="1" type="ORF">PoB_000813200</name>
</gene>
<proteinExistence type="predicted"/>
<evidence type="ECO:0000313" key="2">
    <source>
        <dbReference type="Proteomes" id="UP000735302"/>
    </source>
</evidence>
<comment type="caution">
    <text evidence="1">The sequence shown here is derived from an EMBL/GenBank/DDBJ whole genome shotgun (WGS) entry which is preliminary data.</text>
</comment>
<dbReference type="AlphaFoldDB" id="A0AAV3YGR2"/>
<dbReference type="Proteomes" id="UP000735302">
    <property type="component" value="Unassembled WGS sequence"/>
</dbReference>
<name>A0AAV3YGR2_9GAST</name>
<reference evidence="1 2" key="1">
    <citation type="journal article" date="2021" name="Elife">
        <title>Chloroplast acquisition without the gene transfer in kleptoplastic sea slugs, Plakobranchus ocellatus.</title>
        <authorList>
            <person name="Maeda T."/>
            <person name="Takahashi S."/>
            <person name="Yoshida T."/>
            <person name="Shimamura S."/>
            <person name="Takaki Y."/>
            <person name="Nagai Y."/>
            <person name="Toyoda A."/>
            <person name="Suzuki Y."/>
            <person name="Arimoto A."/>
            <person name="Ishii H."/>
            <person name="Satoh N."/>
            <person name="Nishiyama T."/>
            <person name="Hasebe M."/>
            <person name="Maruyama T."/>
            <person name="Minagawa J."/>
            <person name="Obokata J."/>
            <person name="Shigenobu S."/>
        </authorList>
    </citation>
    <scope>NUCLEOTIDE SEQUENCE [LARGE SCALE GENOMIC DNA]</scope>
</reference>
<keyword evidence="2" id="KW-1185">Reference proteome</keyword>
<organism evidence="1 2">
    <name type="scientific">Plakobranchus ocellatus</name>
    <dbReference type="NCBI Taxonomy" id="259542"/>
    <lineage>
        <taxon>Eukaryota</taxon>
        <taxon>Metazoa</taxon>
        <taxon>Spiralia</taxon>
        <taxon>Lophotrochozoa</taxon>
        <taxon>Mollusca</taxon>
        <taxon>Gastropoda</taxon>
        <taxon>Heterobranchia</taxon>
        <taxon>Euthyneura</taxon>
        <taxon>Panpulmonata</taxon>
        <taxon>Sacoglossa</taxon>
        <taxon>Placobranchoidea</taxon>
        <taxon>Plakobranchidae</taxon>
        <taxon>Plakobranchus</taxon>
    </lineage>
</organism>
<accession>A0AAV3YGR2</accession>